<keyword evidence="4 7" id="KW-0812">Transmembrane</keyword>
<evidence type="ECO:0000259" key="8">
    <source>
        <dbReference type="PROSITE" id="PS50928"/>
    </source>
</evidence>
<dbReference type="GO" id="GO:0055085">
    <property type="term" value="P:transmembrane transport"/>
    <property type="evidence" value="ECO:0007669"/>
    <property type="project" value="InterPro"/>
</dbReference>
<proteinExistence type="inferred from homology"/>
<name>A0A1E3AYQ0_9FIRM</name>
<comment type="subcellular location">
    <subcellularLocation>
        <location evidence="1 7">Cell membrane</location>
        <topology evidence="1 7">Multi-pass membrane protein</topology>
    </subcellularLocation>
</comment>
<gene>
    <name evidence="9" type="primary">araQ_40</name>
    <name evidence="9" type="ORF">BEH84_01529</name>
</gene>
<evidence type="ECO:0000313" key="10">
    <source>
        <dbReference type="Proteomes" id="UP000095003"/>
    </source>
</evidence>
<dbReference type="PROSITE" id="PS50928">
    <property type="entry name" value="ABC_TM1"/>
    <property type="match status" value="1"/>
</dbReference>
<dbReference type="PANTHER" id="PTHR43744">
    <property type="entry name" value="ABC TRANSPORTER PERMEASE PROTEIN MG189-RELATED-RELATED"/>
    <property type="match status" value="1"/>
</dbReference>
<sequence>MKAKLSNLPLYILGILLLLIVAYPLYFIVIASVSDPAMVMNGEVWLWPKKINLTGYKELFQVNRIWTGYRNTIIYTVVGTAVSMLVTVPAAYALSIKNLRARKSVMLYFMFTMFFNGGLIPTYLVVAQTLHMDNSFWVMILPFCLNVYNMIIMRTFFESSLPQELWEAAQLDGCSHACYLIKVALPLSKAVLSVIVLYYVVGKWNEYFTALIYLRNDKLVPLQIVLRDILIQNEAFTGAQMGAAGLEASKKANLIKYASIVVATLPMMILYPFLQKYFEKGVMIGAVKG</sequence>
<keyword evidence="2 7" id="KW-0813">Transport</keyword>
<feature type="transmembrane region" description="Helical" evidence="7">
    <location>
        <begin position="136"/>
        <end position="157"/>
    </location>
</feature>
<dbReference type="CDD" id="cd06261">
    <property type="entry name" value="TM_PBP2"/>
    <property type="match status" value="1"/>
</dbReference>
<keyword evidence="3" id="KW-1003">Cell membrane</keyword>
<keyword evidence="5 7" id="KW-1133">Transmembrane helix</keyword>
<dbReference type="RefSeq" id="WP_069156294.1">
    <property type="nucleotide sequence ID" value="NZ_DBFYTC010000022.1"/>
</dbReference>
<evidence type="ECO:0000256" key="1">
    <source>
        <dbReference type="ARBA" id="ARBA00004651"/>
    </source>
</evidence>
<dbReference type="Pfam" id="PF00528">
    <property type="entry name" value="BPD_transp_1"/>
    <property type="match status" value="1"/>
</dbReference>
<evidence type="ECO:0000256" key="6">
    <source>
        <dbReference type="ARBA" id="ARBA00023136"/>
    </source>
</evidence>
<feature type="transmembrane region" description="Helical" evidence="7">
    <location>
        <begin position="12"/>
        <end position="33"/>
    </location>
</feature>
<protein>
    <submittedName>
        <fullName evidence="9">L-arabinose transport system permease protein AraQ</fullName>
    </submittedName>
</protein>
<evidence type="ECO:0000256" key="3">
    <source>
        <dbReference type="ARBA" id="ARBA00022475"/>
    </source>
</evidence>
<keyword evidence="6 7" id="KW-0472">Membrane</keyword>
<dbReference type="Gene3D" id="1.10.3720.10">
    <property type="entry name" value="MetI-like"/>
    <property type="match status" value="1"/>
</dbReference>
<feature type="transmembrane region" description="Helical" evidence="7">
    <location>
        <begin position="254"/>
        <end position="274"/>
    </location>
</feature>
<dbReference type="PATRIC" id="fig|1432052.3.peg.1671"/>
<evidence type="ECO:0000313" key="9">
    <source>
        <dbReference type="EMBL" id="ODM13810.1"/>
    </source>
</evidence>
<comment type="similarity">
    <text evidence="7">Belongs to the binding-protein-dependent transport system permease family.</text>
</comment>
<comment type="caution">
    <text evidence="9">The sequence shown here is derived from an EMBL/GenBank/DDBJ whole genome shotgun (WGS) entry which is preliminary data.</text>
</comment>
<feature type="domain" description="ABC transmembrane type-1" evidence="8">
    <location>
        <begin position="69"/>
        <end position="273"/>
    </location>
</feature>
<feature type="transmembrane region" description="Helical" evidence="7">
    <location>
        <begin position="178"/>
        <end position="201"/>
    </location>
</feature>
<dbReference type="SUPFAM" id="SSF161098">
    <property type="entry name" value="MetI-like"/>
    <property type="match status" value="1"/>
</dbReference>
<dbReference type="InterPro" id="IPR000515">
    <property type="entry name" value="MetI-like"/>
</dbReference>
<organism evidence="9 10">
    <name type="scientific">Eisenbergiella tayi</name>
    <dbReference type="NCBI Taxonomy" id="1432052"/>
    <lineage>
        <taxon>Bacteria</taxon>
        <taxon>Bacillati</taxon>
        <taxon>Bacillota</taxon>
        <taxon>Clostridia</taxon>
        <taxon>Lachnospirales</taxon>
        <taxon>Lachnospiraceae</taxon>
        <taxon>Eisenbergiella</taxon>
    </lineage>
</organism>
<dbReference type="PANTHER" id="PTHR43744:SF9">
    <property type="entry name" value="POLYGALACTURONAN_RHAMNOGALACTURONAN TRANSPORT SYSTEM PERMEASE PROTEIN YTCP"/>
    <property type="match status" value="1"/>
</dbReference>
<dbReference type="Proteomes" id="UP000095003">
    <property type="component" value="Unassembled WGS sequence"/>
</dbReference>
<accession>A0A1E3AYQ0</accession>
<evidence type="ECO:0000256" key="2">
    <source>
        <dbReference type="ARBA" id="ARBA00022448"/>
    </source>
</evidence>
<evidence type="ECO:0000256" key="4">
    <source>
        <dbReference type="ARBA" id="ARBA00022692"/>
    </source>
</evidence>
<dbReference type="InterPro" id="IPR035906">
    <property type="entry name" value="MetI-like_sf"/>
</dbReference>
<dbReference type="GO" id="GO:0005886">
    <property type="term" value="C:plasma membrane"/>
    <property type="evidence" value="ECO:0007669"/>
    <property type="project" value="UniProtKB-SubCell"/>
</dbReference>
<dbReference type="EMBL" id="MCGI01000001">
    <property type="protein sequence ID" value="ODM13810.1"/>
    <property type="molecule type" value="Genomic_DNA"/>
</dbReference>
<reference evidence="9 10" key="1">
    <citation type="submission" date="2016-07" db="EMBL/GenBank/DDBJ databases">
        <title>Characterization of isolates of Eisenbergiella tayi derived from blood cultures, using whole genome sequencing.</title>
        <authorList>
            <person name="Burdz T."/>
            <person name="Wiebe D."/>
            <person name="Huynh C."/>
            <person name="Bernard K."/>
        </authorList>
    </citation>
    <scope>NUCLEOTIDE SEQUENCE [LARGE SCALE GENOMIC DNA]</scope>
    <source>
        <strain evidence="9 10">NML 120489</strain>
    </source>
</reference>
<evidence type="ECO:0000256" key="7">
    <source>
        <dbReference type="RuleBase" id="RU363032"/>
    </source>
</evidence>
<feature type="transmembrane region" description="Helical" evidence="7">
    <location>
        <begin position="73"/>
        <end position="94"/>
    </location>
</feature>
<feature type="transmembrane region" description="Helical" evidence="7">
    <location>
        <begin position="106"/>
        <end position="124"/>
    </location>
</feature>
<evidence type="ECO:0000256" key="5">
    <source>
        <dbReference type="ARBA" id="ARBA00022989"/>
    </source>
</evidence>
<dbReference type="AlphaFoldDB" id="A0A1E3AYQ0"/>